<evidence type="ECO:0000256" key="2">
    <source>
        <dbReference type="ARBA" id="ARBA00005810"/>
    </source>
</evidence>
<dbReference type="Pfam" id="PF01288">
    <property type="entry name" value="HPPK"/>
    <property type="match status" value="1"/>
</dbReference>
<gene>
    <name evidence="15" type="ORF">Rcae01_06375</name>
</gene>
<comment type="function">
    <text evidence="10">Catalyzes the transfer of pyrophosphate from adenosine triphosphate (ATP) to 6-hydroxymethyl-7,8-dihydropterin, an enzymatic step in folate biosynthesis pathway.</text>
</comment>
<comment type="caution">
    <text evidence="15">The sequence shown here is derived from an EMBL/GenBank/DDBJ whole genome shotgun (WGS) entry which is preliminary data.</text>
</comment>
<evidence type="ECO:0000256" key="8">
    <source>
        <dbReference type="ARBA" id="ARBA00022840"/>
    </source>
</evidence>
<evidence type="ECO:0000256" key="4">
    <source>
        <dbReference type="ARBA" id="ARBA00016218"/>
    </source>
</evidence>
<reference evidence="15 16" key="1">
    <citation type="submission" date="2024-02" db="EMBL/GenBank/DDBJ databases">
        <title>Rhodopirellula caenicola NBRC 110016.</title>
        <authorList>
            <person name="Ichikawa N."/>
            <person name="Katano-Makiyama Y."/>
            <person name="Hidaka K."/>
        </authorList>
    </citation>
    <scope>NUCLEOTIDE SEQUENCE [LARGE SCALE GENOMIC DNA]</scope>
    <source>
        <strain evidence="15 16">NBRC 110016</strain>
    </source>
</reference>
<evidence type="ECO:0000313" key="15">
    <source>
        <dbReference type="EMBL" id="GAA5510865.1"/>
    </source>
</evidence>
<dbReference type="NCBIfam" id="TIGR01498">
    <property type="entry name" value="folK"/>
    <property type="match status" value="1"/>
</dbReference>
<dbReference type="EMBL" id="BAABRO010000029">
    <property type="protein sequence ID" value="GAA5510865.1"/>
    <property type="molecule type" value="Genomic_DNA"/>
</dbReference>
<dbReference type="InterPro" id="IPR000550">
    <property type="entry name" value="Hppk"/>
</dbReference>
<keyword evidence="16" id="KW-1185">Reference proteome</keyword>
<comment type="pathway">
    <text evidence="1">Cofactor biosynthesis; tetrahydrofolate biosynthesis; 2-amino-4-hydroxy-6-hydroxymethyl-7,8-dihydropteridine diphosphate from 7,8-dihydroneopterin triphosphate: step 4/4.</text>
</comment>
<evidence type="ECO:0000256" key="7">
    <source>
        <dbReference type="ARBA" id="ARBA00022777"/>
    </source>
</evidence>
<evidence type="ECO:0000256" key="5">
    <source>
        <dbReference type="ARBA" id="ARBA00022679"/>
    </source>
</evidence>
<evidence type="ECO:0000256" key="10">
    <source>
        <dbReference type="ARBA" id="ARBA00029409"/>
    </source>
</evidence>
<evidence type="ECO:0000256" key="12">
    <source>
        <dbReference type="ARBA" id="ARBA00033413"/>
    </source>
</evidence>
<feature type="domain" description="7,8-dihydro-6-hydroxymethylpterin-pyrophosphokinase" evidence="14">
    <location>
        <begin position="12"/>
        <end position="139"/>
    </location>
</feature>
<proteinExistence type="inferred from homology"/>
<dbReference type="PANTHER" id="PTHR43071:SF1">
    <property type="entry name" value="2-AMINO-4-HYDROXY-6-HYDROXYMETHYLDIHYDROPTERIDINE PYROPHOSPHOKINASE"/>
    <property type="match status" value="1"/>
</dbReference>
<protein>
    <recommendedName>
        <fullName evidence="4">2-amino-4-hydroxy-6-hydroxymethyldihydropteridine pyrophosphokinase</fullName>
        <ecNumber evidence="3">2.7.6.3</ecNumber>
    </recommendedName>
    <alternativeName>
        <fullName evidence="11">6-hydroxymethyl-7,8-dihydropterin pyrophosphokinase</fullName>
    </alternativeName>
    <alternativeName>
        <fullName evidence="12">7,8-dihydro-6-hydroxymethylpterin-pyrophosphokinase</fullName>
    </alternativeName>
</protein>
<dbReference type="InterPro" id="IPR035907">
    <property type="entry name" value="Hppk_sf"/>
</dbReference>
<dbReference type="Gene3D" id="3.30.70.560">
    <property type="entry name" value="7,8-Dihydro-6-hydroxymethylpterin-pyrophosphokinase HPPK"/>
    <property type="match status" value="1"/>
</dbReference>
<keyword evidence="9" id="KW-0289">Folate biosynthesis</keyword>
<name>A0ABP9W243_9BACT</name>
<evidence type="ECO:0000256" key="11">
    <source>
        <dbReference type="ARBA" id="ARBA00029766"/>
    </source>
</evidence>
<feature type="compositionally biased region" description="Low complexity" evidence="13">
    <location>
        <begin position="223"/>
        <end position="236"/>
    </location>
</feature>
<sequence length="365" mass="39529">MSSKPPRAQCLVSFGSNLGDRDTVIAEAARKVTASAMVENFTASRLFETPPIGGPSGQEPFLNAVAAFETTHSARDILKLLQSIENELGRQRRRRWDARSIDLDVVLHGNLVGGSAALIVPHPRYTARQFVLQPACDVAAHYRDPRFGWTLGELSAHLSAGNASLALVGADESIRQELCDRLSSEHGIRTFAATQPTQSGAALDEAISGRWTSRHRAENTSAEGPGSESRSRPGSEASTSADASAGRGEPIVVRPDEPWVSAYVPPLPVPPLPDSPLPTAPLPTGPRAEAAGSDATIPRLVARMQWATADTRWPAPHQMWPSGGRWPEYRLEIDNLDWAVTEIASALVSMRCPVRPLSADRHWWQ</sequence>
<keyword evidence="5" id="KW-0808">Transferase</keyword>
<evidence type="ECO:0000256" key="1">
    <source>
        <dbReference type="ARBA" id="ARBA00005051"/>
    </source>
</evidence>
<evidence type="ECO:0000256" key="9">
    <source>
        <dbReference type="ARBA" id="ARBA00022909"/>
    </source>
</evidence>
<keyword evidence="8" id="KW-0067">ATP-binding</keyword>
<dbReference type="SUPFAM" id="SSF55083">
    <property type="entry name" value="6-hydroxymethyl-7,8-dihydropterin pyrophosphokinase, HPPK"/>
    <property type="match status" value="1"/>
</dbReference>
<keyword evidence="7" id="KW-0418">Kinase</keyword>
<evidence type="ECO:0000256" key="3">
    <source>
        <dbReference type="ARBA" id="ARBA00013253"/>
    </source>
</evidence>
<comment type="similarity">
    <text evidence="2">Belongs to the HPPK family.</text>
</comment>
<dbReference type="EC" id="2.7.6.3" evidence="3"/>
<keyword evidence="6" id="KW-0547">Nucleotide-binding</keyword>
<organism evidence="15 16">
    <name type="scientific">Novipirellula caenicola</name>
    <dbReference type="NCBI Taxonomy" id="1536901"/>
    <lineage>
        <taxon>Bacteria</taxon>
        <taxon>Pseudomonadati</taxon>
        <taxon>Planctomycetota</taxon>
        <taxon>Planctomycetia</taxon>
        <taxon>Pirellulales</taxon>
        <taxon>Pirellulaceae</taxon>
        <taxon>Novipirellula</taxon>
    </lineage>
</organism>
<evidence type="ECO:0000256" key="13">
    <source>
        <dbReference type="SAM" id="MobiDB-lite"/>
    </source>
</evidence>
<evidence type="ECO:0000259" key="14">
    <source>
        <dbReference type="Pfam" id="PF01288"/>
    </source>
</evidence>
<dbReference type="PANTHER" id="PTHR43071">
    <property type="entry name" value="2-AMINO-4-HYDROXY-6-HYDROXYMETHYLDIHYDROPTERIDINE PYROPHOSPHOKINASE"/>
    <property type="match status" value="1"/>
</dbReference>
<accession>A0ABP9W243</accession>
<evidence type="ECO:0000313" key="16">
    <source>
        <dbReference type="Proteomes" id="UP001416858"/>
    </source>
</evidence>
<dbReference type="Proteomes" id="UP001416858">
    <property type="component" value="Unassembled WGS sequence"/>
</dbReference>
<evidence type="ECO:0000256" key="6">
    <source>
        <dbReference type="ARBA" id="ARBA00022741"/>
    </source>
</evidence>
<dbReference type="CDD" id="cd00483">
    <property type="entry name" value="HPPK"/>
    <property type="match status" value="1"/>
</dbReference>
<dbReference type="RefSeq" id="WP_345689132.1">
    <property type="nucleotide sequence ID" value="NZ_BAABRO010000029.1"/>
</dbReference>
<feature type="region of interest" description="Disordered" evidence="13">
    <location>
        <begin position="208"/>
        <end position="251"/>
    </location>
</feature>